<gene>
    <name evidence="1" type="ORF">HYH02_006707</name>
</gene>
<name>A0A835WIG1_9CHLO</name>
<accession>A0A835WIG1</accession>
<evidence type="ECO:0000313" key="1">
    <source>
        <dbReference type="EMBL" id="KAG2448122.1"/>
    </source>
</evidence>
<evidence type="ECO:0000313" key="2">
    <source>
        <dbReference type="Proteomes" id="UP000613740"/>
    </source>
</evidence>
<protein>
    <submittedName>
        <fullName evidence="1">Uncharacterized protein</fullName>
    </submittedName>
</protein>
<dbReference type="EMBL" id="JAEHOD010000018">
    <property type="protein sequence ID" value="KAG2448122.1"/>
    <property type="molecule type" value="Genomic_DNA"/>
</dbReference>
<reference evidence="1" key="1">
    <citation type="journal article" date="2020" name="bioRxiv">
        <title>Comparative genomics of Chlamydomonas.</title>
        <authorList>
            <person name="Craig R.J."/>
            <person name="Hasan A.R."/>
            <person name="Ness R.W."/>
            <person name="Keightley P.D."/>
        </authorList>
    </citation>
    <scope>NUCLEOTIDE SEQUENCE</scope>
    <source>
        <strain evidence="1">CCAP 11/173</strain>
    </source>
</reference>
<sequence>MRARALNALRCVQQCSQLGFGVWSQVSSTCAASRTAVHCLSTSSHVDIHPRATALTADAVPAALVRSFACSGILIHSSEGDDDGI</sequence>
<dbReference type="AlphaFoldDB" id="A0A835WIG1"/>
<keyword evidence="2" id="KW-1185">Reference proteome</keyword>
<dbReference type="OrthoDB" id="10493675at2759"/>
<dbReference type="Proteomes" id="UP000613740">
    <property type="component" value="Unassembled WGS sequence"/>
</dbReference>
<proteinExistence type="predicted"/>
<organism evidence="1 2">
    <name type="scientific">Chlamydomonas schloesseri</name>
    <dbReference type="NCBI Taxonomy" id="2026947"/>
    <lineage>
        <taxon>Eukaryota</taxon>
        <taxon>Viridiplantae</taxon>
        <taxon>Chlorophyta</taxon>
        <taxon>core chlorophytes</taxon>
        <taxon>Chlorophyceae</taxon>
        <taxon>CS clade</taxon>
        <taxon>Chlamydomonadales</taxon>
        <taxon>Chlamydomonadaceae</taxon>
        <taxon>Chlamydomonas</taxon>
    </lineage>
</organism>
<comment type="caution">
    <text evidence="1">The sequence shown here is derived from an EMBL/GenBank/DDBJ whole genome shotgun (WGS) entry which is preliminary data.</text>
</comment>